<name>A0ABV7Y4P6_9ACTN</name>
<evidence type="ECO:0000256" key="3">
    <source>
        <dbReference type="SAM" id="Phobius"/>
    </source>
</evidence>
<dbReference type="PROSITE" id="PS00379">
    <property type="entry name" value="CDP_ALCOHOL_P_TRANSF"/>
    <property type="match status" value="1"/>
</dbReference>
<dbReference type="Proteomes" id="UP001595699">
    <property type="component" value="Unassembled WGS sequence"/>
</dbReference>
<evidence type="ECO:0000313" key="6">
    <source>
        <dbReference type="Proteomes" id="UP001595699"/>
    </source>
</evidence>
<dbReference type="EMBL" id="JBHRZH010000001">
    <property type="protein sequence ID" value="MFC3759419.1"/>
    <property type="molecule type" value="Genomic_DNA"/>
</dbReference>
<comment type="similarity">
    <text evidence="2">Belongs to the CDP-alcohol phosphatidyltransferase class-I family.</text>
</comment>
<keyword evidence="3" id="KW-0472">Membrane</keyword>
<feature type="domain" description="DUF5941" evidence="4">
    <location>
        <begin position="391"/>
        <end position="576"/>
    </location>
</feature>
<keyword evidence="1 2" id="KW-0808">Transferase</keyword>
<comment type="caution">
    <text evidence="5">The sequence shown here is derived from an EMBL/GenBank/DDBJ whole genome shotgun (WGS) entry which is preliminary data.</text>
</comment>
<organism evidence="5 6">
    <name type="scientific">Tenggerimyces flavus</name>
    <dbReference type="NCBI Taxonomy" id="1708749"/>
    <lineage>
        <taxon>Bacteria</taxon>
        <taxon>Bacillati</taxon>
        <taxon>Actinomycetota</taxon>
        <taxon>Actinomycetes</taxon>
        <taxon>Propionibacteriales</taxon>
        <taxon>Nocardioidaceae</taxon>
        <taxon>Tenggerimyces</taxon>
    </lineage>
</organism>
<feature type="transmembrane region" description="Helical" evidence="3">
    <location>
        <begin position="541"/>
        <end position="571"/>
    </location>
</feature>
<proteinExistence type="inferred from homology"/>
<dbReference type="InterPro" id="IPR048254">
    <property type="entry name" value="CDP_ALCOHOL_P_TRANSF_CS"/>
</dbReference>
<evidence type="ECO:0000256" key="2">
    <source>
        <dbReference type="RuleBase" id="RU003750"/>
    </source>
</evidence>
<keyword evidence="6" id="KW-1185">Reference proteome</keyword>
<feature type="transmembrane region" description="Helical" evidence="3">
    <location>
        <begin position="392"/>
        <end position="410"/>
    </location>
</feature>
<keyword evidence="3" id="KW-1133">Transmembrane helix</keyword>
<accession>A0ABV7Y4P6</accession>
<evidence type="ECO:0000256" key="1">
    <source>
        <dbReference type="ARBA" id="ARBA00022679"/>
    </source>
</evidence>
<sequence length="598" mass="63590">MIHLATAFLVGPVDAAQPPTHEALAEQLRTLGLTVVDAADPSTLHEAIQTAPEGRVALVDRRLVAQSHVLRQIVADPRPIAAAGPGAVAVAQAAREQLLTAVTIAGADPDPDHIAAALASELPLQRIDPAPLVAQLAATPAEAAELRAQLDDKTEERVRLNQAVKAEDSLFTSFLVSPWTKHVARWCARGGIRPNQVTWASAVVALVAGVLAATGTRAGLTVGALLLLVSFFLDSIDGQLARYTYNFTKLGSWLDATFDKAKEFVFFAGLAYGAATQPGDEIWLLAASAVAFQVVRHMMHFAYSETSVDAGVVTTSAQAKLAELHWTVGLRRLALLPQGERMLLIAVLTILAGPRTMFLVLLGLGLLSALYGFTGRILRSLRKIRRGWSQHAAWSLGAMVDVGPIGWLWHHALPGRSLPSPLVTLVALVVLTGALLFTPSAGVMWIVVGVLWYVLLISFASRQPLNGWADWVLPPSYRAAEAAVAIGAASMLAPHALPAAFAYVAATSFHHYDTVYRLRGAETAPPRWLVAATGGHDGRMLILALLTLAGSAWLAGGLIVLAIYLAVLFVAESVVNTATWVRGEPTQRMATLVTGDGR</sequence>
<feature type="transmembrane region" description="Helical" evidence="3">
    <location>
        <begin position="342"/>
        <end position="371"/>
    </location>
</feature>
<dbReference type="RefSeq" id="WP_205122188.1">
    <property type="nucleotide sequence ID" value="NZ_JAFBCM010000001.1"/>
</dbReference>
<reference evidence="6" key="1">
    <citation type="journal article" date="2019" name="Int. J. Syst. Evol. Microbiol.">
        <title>The Global Catalogue of Microorganisms (GCM) 10K type strain sequencing project: providing services to taxonomists for standard genome sequencing and annotation.</title>
        <authorList>
            <consortium name="The Broad Institute Genomics Platform"/>
            <consortium name="The Broad Institute Genome Sequencing Center for Infectious Disease"/>
            <person name="Wu L."/>
            <person name="Ma J."/>
        </authorList>
    </citation>
    <scope>NUCLEOTIDE SEQUENCE [LARGE SCALE GENOMIC DNA]</scope>
    <source>
        <strain evidence="6">CGMCC 4.7241</strain>
    </source>
</reference>
<dbReference type="InterPro" id="IPR043130">
    <property type="entry name" value="CDP-OH_PTrfase_TM_dom"/>
</dbReference>
<protein>
    <submittedName>
        <fullName evidence="5">DUF5941 domain-containing protein</fullName>
    </submittedName>
</protein>
<dbReference type="InterPro" id="IPR045985">
    <property type="entry name" value="DUF5941"/>
</dbReference>
<evidence type="ECO:0000259" key="4">
    <source>
        <dbReference type="Pfam" id="PF19365"/>
    </source>
</evidence>
<keyword evidence="3" id="KW-0812">Transmembrane</keyword>
<dbReference type="InterPro" id="IPR000462">
    <property type="entry name" value="CDP-OH_P_trans"/>
</dbReference>
<evidence type="ECO:0000313" key="5">
    <source>
        <dbReference type="EMBL" id="MFC3759419.1"/>
    </source>
</evidence>
<dbReference type="Pfam" id="PF19365">
    <property type="entry name" value="DUF5941"/>
    <property type="match status" value="1"/>
</dbReference>
<gene>
    <name evidence="5" type="ORF">ACFOUW_01075</name>
</gene>
<feature type="transmembrane region" description="Helical" evidence="3">
    <location>
        <begin position="422"/>
        <end position="455"/>
    </location>
</feature>
<dbReference type="Pfam" id="PF01066">
    <property type="entry name" value="CDP-OH_P_transf"/>
    <property type="match status" value="1"/>
</dbReference>
<dbReference type="Gene3D" id="1.20.120.1760">
    <property type="match status" value="1"/>
</dbReference>